<dbReference type="RefSeq" id="WP_282218547.1">
    <property type="nucleotide sequence ID" value="NZ_CP118246.1"/>
</dbReference>
<dbReference type="PANTHER" id="PTHR36437:SF2">
    <property type="entry name" value="GLYOXALASE_BLEOMYCIN RESISTANCE PROTEIN_DIOXYGENASE"/>
    <property type="match status" value="1"/>
</dbReference>
<dbReference type="Proteomes" id="UP001220530">
    <property type="component" value="Chromosome"/>
</dbReference>
<evidence type="ECO:0000313" key="2">
    <source>
        <dbReference type="EMBL" id="WDR02140.1"/>
    </source>
</evidence>
<reference evidence="2 3" key="1">
    <citation type="submission" date="2023-02" db="EMBL/GenBank/DDBJ databases">
        <title>Devosia algicola sp. nov., isolated from the phycosphere of marine algae.</title>
        <authorList>
            <person name="Kim J.M."/>
            <person name="Lee J.K."/>
            <person name="Choi B.J."/>
            <person name="Bayburt H."/>
            <person name="Jeon C.O."/>
        </authorList>
    </citation>
    <scope>NUCLEOTIDE SEQUENCE [LARGE SCALE GENOMIC DNA]</scope>
    <source>
        <strain evidence="2 3">G20-9</strain>
    </source>
</reference>
<organism evidence="2 3">
    <name type="scientific">Devosia algicola</name>
    <dbReference type="NCBI Taxonomy" id="3026418"/>
    <lineage>
        <taxon>Bacteria</taxon>
        <taxon>Pseudomonadati</taxon>
        <taxon>Pseudomonadota</taxon>
        <taxon>Alphaproteobacteria</taxon>
        <taxon>Hyphomicrobiales</taxon>
        <taxon>Devosiaceae</taxon>
        <taxon>Devosia</taxon>
    </lineage>
</organism>
<dbReference type="InterPro" id="IPR029068">
    <property type="entry name" value="Glyas_Bleomycin-R_OHBP_Dase"/>
</dbReference>
<gene>
    <name evidence="2" type="ORF">PSQ19_15980</name>
</gene>
<dbReference type="PANTHER" id="PTHR36437">
    <property type="entry name" value="GLYOXALASE/BLEOMYCIN RESISTANCE PROTEIN/DIOXYGENASE"/>
    <property type="match status" value="1"/>
</dbReference>
<feature type="domain" description="VOC" evidence="1">
    <location>
        <begin position="4"/>
        <end position="127"/>
    </location>
</feature>
<dbReference type="SUPFAM" id="SSF54593">
    <property type="entry name" value="Glyoxalase/Bleomycin resistance protein/Dihydroxybiphenyl dioxygenase"/>
    <property type="match status" value="1"/>
</dbReference>
<name>A0ABY7YM29_9HYPH</name>
<proteinExistence type="predicted"/>
<keyword evidence="3" id="KW-1185">Reference proteome</keyword>
<protein>
    <submittedName>
        <fullName evidence="2">VOC family protein</fullName>
    </submittedName>
</protein>
<dbReference type="CDD" id="cd07263">
    <property type="entry name" value="VOC_like"/>
    <property type="match status" value="1"/>
</dbReference>
<sequence length="131" mass="14329">MTQAIATVALIVADYDEAIAFYCEILGFTLRSDDDQGDGKRWVVVAPNGPGAQLLLARADNSAQKAAIGNQAGGRVAFFLETDDFAAEHACMCAKGVRFIEQPRNEPYGTVAVFEDLYANKWDLIEPKRQD</sequence>
<dbReference type="Gene3D" id="3.10.180.10">
    <property type="entry name" value="2,3-Dihydroxybiphenyl 1,2-Dioxygenase, domain 1"/>
    <property type="match status" value="1"/>
</dbReference>
<dbReference type="InterPro" id="IPR004360">
    <property type="entry name" value="Glyas_Fos-R_dOase_dom"/>
</dbReference>
<dbReference type="PROSITE" id="PS51819">
    <property type="entry name" value="VOC"/>
    <property type="match status" value="1"/>
</dbReference>
<accession>A0ABY7YM29</accession>
<evidence type="ECO:0000313" key="3">
    <source>
        <dbReference type="Proteomes" id="UP001220530"/>
    </source>
</evidence>
<dbReference type="InterPro" id="IPR037523">
    <property type="entry name" value="VOC_core"/>
</dbReference>
<dbReference type="EMBL" id="CP118246">
    <property type="protein sequence ID" value="WDR02140.1"/>
    <property type="molecule type" value="Genomic_DNA"/>
</dbReference>
<evidence type="ECO:0000259" key="1">
    <source>
        <dbReference type="PROSITE" id="PS51819"/>
    </source>
</evidence>
<dbReference type="Pfam" id="PF00903">
    <property type="entry name" value="Glyoxalase"/>
    <property type="match status" value="1"/>
</dbReference>